<dbReference type="SUPFAM" id="SSF47413">
    <property type="entry name" value="lambda repressor-like DNA-binding domains"/>
    <property type="match status" value="1"/>
</dbReference>
<organism evidence="2 3">
    <name type="scientific">Bacteroides eggerthii</name>
    <dbReference type="NCBI Taxonomy" id="28111"/>
    <lineage>
        <taxon>Bacteria</taxon>
        <taxon>Pseudomonadati</taxon>
        <taxon>Bacteroidota</taxon>
        <taxon>Bacteroidia</taxon>
        <taxon>Bacteroidales</taxon>
        <taxon>Bacteroidaceae</taxon>
        <taxon>Bacteroides</taxon>
    </lineage>
</organism>
<keyword evidence="3" id="KW-1185">Reference proteome</keyword>
<evidence type="ECO:0000259" key="1">
    <source>
        <dbReference type="PROSITE" id="PS50943"/>
    </source>
</evidence>
<protein>
    <submittedName>
        <fullName evidence="2">Helix-turn-helix transcriptional regulator</fullName>
    </submittedName>
</protein>
<comment type="caution">
    <text evidence="2">The sequence shown here is derived from an EMBL/GenBank/DDBJ whole genome shotgun (WGS) entry which is preliminary data.</text>
</comment>
<dbReference type="PROSITE" id="PS50943">
    <property type="entry name" value="HTH_CROC1"/>
    <property type="match status" value="1"/>
</dbReference>
<evidence type="ECO:0000313" key="3">
    <source>
        <dbReference type="Proteomes" id="UP001228403"/>
    </source>
</evidence>
<proteinExistence type="predicted"/>
<dbReference type="Proteomes" id="UP001228403">
    <property type="component" value="Unassembled WGS sequence"/>
</dbReference>
<name>A0ABT7U5T3_9BACE</name>
<gene>
    <name evidence="2" type="ORF">QUW02_08115</name>
</gene>
<dbReference type="Pfam" id="PF13443">
    <property type="entry name" value="HTH_26"/>
    <property type="match status" value="1"/>
</dbReference>
<dbReference type="InterPro" id="IPR001387">
    <property type="entry name" value="Cro/C1-type_HTH"/>
</dbReference>
<evidence type="ECO:0000313" key="2">
    <source>
        <dbReference type="EMBL" id="MDM8145884.1"/>
    </source>
</evidence>
<sequence>MKQSNIFIGKKIAEIMSAKKITKAELARRLEVRPQSVDYLLTRKSIDTDTLYCVSKALDYDFAQLYSIKTGQINFDNKKKQEIEMKSAKIVLEFELSKDDLENLDLKGKISNLFEK</sequence>
<reference evidence="3" key="1">
    <citation type="submission" date="2023-07" db="EMBL/GenBank/DDBJ databases">
        <title>Identification and characterization of horizontal gene transfer across gut microbiota members of farm animals based on homology search.</title>
        <authorList>
            <person name="Schwarzerova J."/>
            <person name="Nykrynova M."/>
            <person name="Jureckova K."/>
            <person name="Cejkova D."/>
            <person name="Rychlik I."/>
        </authorList>
    </citation>
    <scope>NUCLEOTIDE SEQUENCE [LARGE SCALE GENOMIC DNA]</scope>
    <source>
        <strain evidence="3">ET4</strain>
    </source>
</reference>
<dbReference type="Gene3D" id="1.10.260.40">
    <property type="entry name" value="lambda repressor-like DNA-binding domains"/>
    <property type="match status" value="1"/>
</dbReference>
<accession>A0ABT7U5T3</accession>
<feature type="domain" description="HTH cro/C1-type" evidence="1">
    <location>
        <begin position="12"/>
        <end position="65"/>
    </location>
</feature>
<dbReference type="EMBL" id="JAUDCF010000016">
    <property type="protein sequence ID" value="MDM8145884.1"/>
    <property type="molecule type" value="Genomic_DNA"/>
</dbReference>
<dbReference type="InterPro" id="IPR010982">
    <property type="entry name" value="Lambda_DNA-bd_dom_sf"/>
</dbReference>